<dbReference type="KEGG" id="sky:D0C37_01385"/>
<evidence type="ECO:0000313" key="2">
    <source>
        <dbReference type="Proteomes" id="UP000259636"/>
    </source>
</evidence>
<organism evidence="1 2">
    <name type="scientific">Streptomyces koyangensis</name>
    <dbReference type="NCBI Taxonomy" id="188770"/>
    <lineage>
        <taxon>Bacteria</taxon>
        <taxon>Bacillati</taxon>
        <taxon>Actinomycetota</taxon>
        <taxon>Actinomycetes</taxon>
        <taxon>Kitasatosporales</taxon>
        <taxon>Streptomycetaceae</taxon>
        <taxon>Streptomyces</taxon>
        <taxon>Streptomyces aurantiacus group</taxon>
    </lineage>
</organism>
<dbReference type="AlphaFoldDB" id="A0A385D6R5"/>
<dbReference type="RefSeq" id="WP_101277919.1">
    <property type="nucleotide sequence ID" value="NZ_CP031742.1"/>
</dbReference>
<proteinExistence type="predicted"/>
<accession>A0A385D6R5</accession>
<dbReference type="EMBL" id="CP031742">
    <property type="protein sequence ID" value="AXQ53417.1"/>
    <property type="molecule type" value="Genomic_DNA"/>
</dbReference>
<reference evidence="1 2" key="1">
    <citation type="submission" date="2018-08" db="EMBL/GenBank/DDBJ databases">
        <authorList>
            <person name="Ferrada E.E."/>
            <person name="Latorre B.A."/>
        </authorList>
    </citation>
    <scope>NUCLEOTIDE SEQUENCE [LARGE SCALE GENOMIC DNA]</scope>
    <source>
        <strain evidence="1 2">VK-A60T</strain>
    </source>
</reference>
<dbReference type="Proteomes" id="UP000259636">
    <property type="component" value="Chromosome"/>
</dbReference>
<dbReference type="GeneID" id="300112897"/>
<sequence length="67" mass="7477">MREKPLSRIGDELARLRDDVMPKRSAPPAGFGIDEALVSRFADHRYADLGEVVEHSEKDIEEAAAEL</sequence>
<protein>
    <submittedName>
        <fullName evidence="1">Uncharacterized protein</fullName>
    </submittedName>
</protein>
<name>A0A385D6R5_9ACTN</name>
<gene>
    <name evidence="1" type="ORF">D0C37_01385</name>
</gene>
<evidence type="ECO:0000313" key="1">
    <source>
        <dbReference type="EMBL" id="AXQ53417.1"/>
    </source>
</evidence>